<protein>
    <submittedName>
        <fullName evidence="1">Uncharacterized protein</fullName>
    </submittedName>
</protein>
<evidence type="ECO:0000313" key="2">
    <source>
        <dbReference type="Proteomes" id="UP000232003"/>
    </source>
</evidence>
<dbReference type="EMBL" id="CP024785">
    <property type="protein sequence ID" value="AUB36668.1"/>
    <property type="molecule type" value="Genomic_DNA"/>
</dbReference>
<sequence>MIAVSVKDLTLRQSYVTTPTETHHLLVVGDSDSQWTN</sequence>
<dbReference type="AlphaFoldDB" id="A0A2K8SMN4"/>
<proteinExistence type="predicted"/>
<evidence type="ECO:0000313" key="1">
    <source>
        <dbReference type="EMBL" id="AUB36668.1"/>
    </source>
</evidence>
<gene>
    <name evidence="1" type="ORF">COO91_02589</name>
</gene>
<dbReference type="Proteomes" id="UP000232003">
    <property type="component" value="Chromosome"/>
</dbReference>
<accession>A0A2K8SMN4</accession>
<organism evidence="1 2">
    <name type="scientific">Nostoc flagelliforme CCNUN1</name>
    <dbReference type="NCBI Taxonomy" id="2038116"/>
    <lineage>
        <taxon>Bacteria</taxon>
        <taxon>Bacillati</taxon>
        <taxon>Cyanobacteriota</taxon>
        <taxon>Cyanophyceae</taxon>
        <taxon>Nostocales</taxon>
        <taxon>Nostocaceae</taxon>
        <taxon>Nostoc</taxon>
    </lineage>
</organism>
<reference evidence="1 2" key="1">
    <citation type="submission" date="2017-11" db="EMBL/GenBank/DDBJ databases">
        <title>Complete genome of a free-living desiccation-tolerant cyanobacterium and its photosynthetic adaptation to extreme terrestrial habitat.</title>
        <authorList>
            <person name="Shang J."/>
        </authorList>
    </citation>
    <scope>NUCLEOTIDE SEQUENCE [LARGE SCALE GENOMIC DNA]</scope>
    <source>
        <strain evidence="1 2">CCNUN1</strain>
    </source>
</reference>
<dbReference type="KEGG" id="nfl:COO91_02589"/>
<keyword evidence="2" id="KW-1185">Reference proteome</keyword>
<name>A0A2K8SMN4_9NOSO</name>